<dbReference type="PROSITE" id="PS51257">
    <property type="entry name" value="PROKAR_LIPOPROTEIN"/>
    <property type="match status" value="1"/>
</dbReference>
<dbReference type="RefSeq" id="WP_092175108.1">
    <property type="nucleotide sequence ID" value="NZ_FNZH01000004.1"/>
</dbReference>
<dbReference type="PROSITE" id="PS51502">
    <property type="entry name" value="S_R_A_B_BARREL"/>
    <property type="match status" value="1"/>
</dbReference>
<name>A0A1H6YXM1_9BACT</name>
<dbReference type="InterPro" id="IPR044662">
    <property type="entry name" value="HS1/DABB1-like"/>
</dbReference>
<dbReference type="Pfam" id="PF07876">
    <property type="entry name" value="Dabb"/>
    <property type="match status" value="1"/>
</dbReference>
<dbReference type="PANTHER" id="PTHR33178">
    <property type="match status" value="1"/>
</dbReference>
<dbReference type="STRING" id="1416801.SAMN05192553_10465"/>
<organism evidence="4 5">
    <name type="scientific">Cyclobacterium xiamenense</name>
    <dbReference type="NCBI Taxonomy" id="1297121"/>
    <lineage>
        <taxon>Bacteria</taxon>
        <taxon>Pseudomonadati</taxon>
        <taxon>Bacteroidota</taxon>
        <taxon>Cytophagia</taxon>
        <taxon>Cytophagales</taxon>
        <taxon>Cyclobacteriaceae</taxon>
        <taxon>Cyclobacterium</taxon>
    </lineage>
</organism>
<keyword evidence="5" id="KW-1185">Reference proteome</keyword>
<evidence type="ECO:0000256" key="2">
    <source>
        <dbReference type="SAM" id="SignalP"/>
    </source>
</evidence>
<reference evidence="5" key="1">
    <citation type="submission" date="2016-10" db="EMBL/GenBank/DDBJ databases">
        <authorList>
            <person name="Varghese N."/>
            <person name="Submissions S."/>
        </authorList>
    </citation>
    <scope>NUCLEOTIDE SEQUENCE [LARGE SCALE GENOMIC DNA]</scope>
    <source>
        <strain evidence="5">IBRC-M 10761</strain>
    </source>
</reference>
<feature type="domain" description="Stress-response A/B barrel" evidence="3">
    <location>
        <begin position="43"/>
        <end position="137"/>
    </location>
</feature>
<dbReference type="Proteomes" id="UP000199403">
    <property type="component" value="Unassembled WGS sequence"/>
</dbReference>
<dbReference type="OrthoDB" id="9816070at2"/>
<feature type="chain" id="PRO_5011760205" evidence="2">
    <location>
        <begin position="20"/>
        <end position="140"/>
    </location>
</feature>
<comment type="subunit">
    <text evidence="1">Homodimer.</text>
</comment>
<dbReference type="SUPFAM" id="SSF54909">
    <property type="entry name" value="Dimeric alpha+beta barrel"/>
    <property type="match status" value="1"/>
</dbReference>
<gene>
    <name evidence="4" type="ORF">SAMN05192553_10465</name>
</gene>
<dbReference type="AlphaFoldDB" id="A0A1H6YXM1"/>
<proteinExistence type="predicted"/>
<evidence type="ECO:0000313" key="4">
    <source>
        <dbReference type="EMBL" id="SEJ45968.1"/>
    </source>
</evidence>
<evidence type="ECO:0000259" key="3">
    <source>
        <dbReference type="PROSITE" id="PS51502"/>
    </source>
</evidence>
<sequence length="140" mass="15891">MKGLLSCLIVLAVAFGCQSNETSTQNEETPVNMEETAAQKPLLRHVVLLSFKEESSPEAIKEVEDAFIALQDKIPQIRDFEWGVNNSPEGLNKGLTHCFFVTFESEEDREIYLPHPDHQAFVEVLSPHMKDVTVVDYWVK</sequence>
<evidence type="ECO:0000256" key="1">
    <source>
        <dbReference type="ARBA" id="ARBA00011738"/>
    </source>
</evidence>
<dbReference type="Gene3D" id="3.30.70.100">
    <property type="match status" value="1"/>
</dbReference>
<keyword evidence="2" id="KW-0732">Signal</keyword>
<dbReference type="SMART" id="SM00886">
    <property type="entry name" value="Dabb"/>
    <property type="match status" value="1"/>
</dbReference>
<protein>
    <submittedName>
        <fullName evidence="4">Stress responsive A/B Barrel Domain</fullName>
    </submittedName>
</protein>
<feature type="signal peptide" evidence="2">
    <location>
        <begin position="1"/>
        <end position="19"/>
    </location>
</feature>
<dbReference type="InterPro" id="IPR011008">
    <property type="entry name" value="Dimeric_a/b-barrel"/>
</dbReference>
<evidence type="ECO:0000313" key="5">
    <source>
        <dbReference type="Proteomes" id="UP000199403"/>
    </source>
</evidence>
<dbReference type="EMBL" id="FNZH01000004">
    <property type="protein sequence ID" value="SEJ45968.1"/>
    <property type="molecule type" value="Genomic_DNA"/>
</dbReference>
<dbReference type="PANTHER" id="PTHR33178:SF10">
    <property type="entry name" value="STRESS-RESPONSE A_B BARREL DOMAIN-CONTAINING PROTEIN"/>
    <property type="match status" value="1"/>
</dbReference>
<accession>A0A1H6YXM1</accession>
<dbReference type="InterPro" id="IPR013097">
    <property type="entry name" value="Dabb"/>
</dbReference>